<protein>
    <submittedName>
        <fullName evidence="2">Uncharacterized protein</fullName>
    </submittedName>
</protein>
<reference evidence="2" key="1">
    <citation type="journal article" date="2023" name="G3 (Bethesda)">
        <title>A reference genome for the long-term kleptoplast-retaining sea slug Elysia crispata morphotype clarki.</title>
        <authorList>
            <person name="Eastman K.E."/>
            <person name="Pendleton A.L."/>
            <person name="Shaikh M.A."/>
            <person name="Suttiyut T."/>
            <person name="Ogas R."/>
            <person name="Tomko P."/>
            <person name="Gavelis G."/>
            <person name="Widhalm J.R."/>
            <person name="Wisecaver J.H."/>
        </authorList>
    </citation>
    <scope>NUCLEOTIDE SEQUENCE</scope>
    <source>
        <strain evidence="2">ECLA1</strain>
    </source>
</reference>
<keyword evidence="3" id="KW-1185">Reference proteome</keyword>
<feature type="compositionally biased region" description="Polar residues" evidence="1">
    <location>
        <begin position="84"/>
        <end position="100"/>
    </location>
</feature>
<gene>
    <name evidence="2" type="ORF">RRG08_028319</name>
</gene>
<dbReference type="EMBL" id="JAWDGP010001078">
    <property type="protein sequence ID" value="KAK3795118.1"/>
    <property type="molecule type" value="Genomic_DNA"/>
</dbReference>
<feature type="compositionally biased region" description="Low complexity" evidence="1">
    <location>
        <begin position="120"/>
        <end position="130"/>
    </location>
</feature>
<organism evidence="2 3">
    <name type="scientific">Elysia crispata</name>
    <name type="common">lettuce slug</name>
    <dbReference type="NCBI Taxonomy" id="231223"/>
    <lineage>
        <taxon>Eukaryota</taxon>
        <taxon>Metazoa</taxon>
        <taxon>Spiralia</taxon>
        <taxon>Lophotrochozoa</taxon>
        <taxon>Mollusca</taxon>
        <taxon>Gastropoda</taxon>
        <taxon>Heterobranchia</taxon>
        <taxon>Euthyneura</taxon>
        <taxon>Panpulmonata</taxon>
        <taxon>Sacoglossa</taxon>
        <taxon>Placobranchoidea</taxon>
        <taxon>Plakobranchidae</taxon>
        <taxon>Elysia</taxon>
    </lineage>
</organism>
<dbReference type="AlphaFoldDB" id="A0AAE1E6Y4"/>
<name>A0AAE1E6Y4_9GAST</name>
<feature type="region of interest" description="Disordered" evidence="1">
    <location>
        <begin position="67"/>
        <end position="130"/>
    </location>
</feature>
<dbReference type="Proteomes" id="UP001283361">
    <property type="component" value="Unassembled WGS sequence"/>
</dbReference>
<evidence type="ECO:0000313" key="2">
    <source>
        <dbReference type="EMBL" id="KAK3795118.1"/>
    </source>
</evidence>
<evidence type="ECO:0000313" key="3">
    <source>
        <dbReference type="Proteomes" id="UP001283361"/>
    </source>
</evidence>
<evidence type="ECO:0000256" key="1">
    <source>
        <dbReference type="SAM" id="MobiDB-lite"/>
    </source>
</evidence>
<sequence length="130" mass="13923">MVNQQRRTSGEVLASTLSCLWEAAPLYALRLQLVIPTRFSKGRIFILKAPNTALRCAAESINSCFKRRESPSSKPEIAAKKSVRLSSGTGELPGLTTTSRPHWMAAVGLPPSPTRPFLEAATSPSSTAAA</sequence>
<comment type="caution">
    <text evidence="2">The sequence shown here is derived from an EMBL/GenBank/DDBJ whole genome shotgun (WGS) entry which is preliminary data.</text>
</comment>
<proteinExistence type="predicted"/>
<accession>A0AAE1E6Y4</accession>